<dbReference type="EMBL" id="JAADJZ010000011">
    <property type="protein sequence ID" value="KAF2871615.1"/>
    <property type="molecule type" value="Genomic_DNA"/>
</dbReference>
<comment type="caution">
    <text evidence="1">The sequence shown here is derived from an EMBL/GenBank/DDBJ whole genome shotgun (WGS) entry which is preliminary data.</text>
</comment>
<dbReference type="AlphaFoldDB" id="A0A7C8MA85"/>
<dbReference type="Proteomes" id="UP000481861">
    <property type="component" value="Unassembled WGS sequence"/>
</dbReference>
<protein>
    <submittedName>
        <fullName evidence="1">Uncharacterized protein</fullName>
    </submittedName>
</protein>
<proteinExistence type="predicted"/>
<keyword evidence="2" id="KW-1185">Reference proteome</keyword>
<evidence type="ECO:0000313" key="1">
    <source>
        <dbReference type="EMBL" id="KAF2871615.1"/>
    </source>
</evidence>
<accession>A0A7C8MA85</accession>
<dbReference type="OrthoDB" id="3801375at2759"/>
<organism evidence="1 2">
    <name type="scientific">Massariosphaeria phaeospora</name>
    <dbReference type="NCBI Taxonomy" id="100035"/>
    <lineage>
        <taxon>Eukaryota</taxon>
        <taxon>Fungi</taxon>
        <taxon>Dikarya</taxon>
        <taxon>Ascomycota</taxon>
        <taxon>Pezizomycotina</taxon>
        <taxon>Dothideomycetes</taxon>
        <taxon>Pleosporomycetidae</taxon>
        <taxon>Pleosporales</taxon>
        <taxon>Pleosporales incertae sedis</taxon>
        <taxon>Massariosphaeria</taxon>
    </lineage>
</organism>
<name>A0A7C8MA85_9PLEO</name>
<gene>
    <name evidence="1" type="ORF">BDV95DRAFT_594697</name>
</gene>
<reference evidence="1 2" key="1">
    <citation type="submission" date="2020-01" db="EMBL/GenBank/DDBJ databases">
        <authorList>
            <consortium name="DOE Joint Genome Institute"/>
            <person name="Haridas S."/>
            <person name="Albert R."/>
            <person name="Binder M."/>
            <person name="Bloem J."/>
            <person name="Labutti K."/>
            <person name="Salamov A."/>
            <person name="Andreopoulos B."/>
            <person name="Baker S.E."/>
            <person name="Barry K."/>
            <person name="Bills G."/>
            <person name="Bluhm B.H."/>
            <person name="Cannon C."/>
            <person name="Castanera R."/>
            <person name="Culley D.E."/>
            <person name="Daum C."/>
            <person name="Ezra D."/>
            <person name="Gonzalez J.B."/>
            <person name="Henrissat B."/>
            <person name="Kuo A."/>
            <person name="Liang C."/>
            <person name="Lipzen A."/>
            <person name="Lutzoni F."/>
            <person name="Magnuson J."/>
            <person name="Mondo S."/>
            <person name="Nolan M."/>
            <person name="Ohm R."/>
            <person name="Pangilinan J."/>
            <person name="Park H.-J.H."/>
            <person name="Ramirez L."/>
            <person name="Alfaro M."/>
            <person name="Sun H."/>
            <person name="Tritt A."/>
            <person name="Yoshinaga Y."/>
            <person name="Zwiers L.-H.L."/>
            <person name="Turgeon B.G."/>
            <person name="Goodwin S.B."/>
            <person name="Spatafora J.W."/>
            <person name="Crous P.W."/>
            <person name="Grigoriev I.V."/>
        </authorList>
    </citation>
    <scope>NUCLEOTIDE SEQUENCE [LARGE SCALE GENOMIC DNA]</scope>
    <source>
        <strain evidence="1 2">CBS 611.86</strain>
    </source>
</reference>
<evidence type="ECO:0000313" key="2">
    <source>
        <dbReference type="Proteomes" id="UP000481861"/>
    </source>
</evidence>
<sequence>MSSVEESTWPYPPFPKHTTTSYLLHYAATWQFAVNAPYQHLPVTLSFDPVAGVFLICQYQRPQKHWKLLGALDLANVHAYTCDRATRLRVLGWKDCDNRANMETYYDFQFVKTEDFDSFLKTLGCVRVENSKMQSSLDMIHIFRKVPEKPGDADFGLRFGYDIEYMPPSSRHYRTELARSGDVEVEYRPMPFKIGGEFDCWTTYNEQAVAQLTWELPGKRTNEEDEKEEPFLKGF</sequence>